<gene>
    <name evidence="3" type="ORF">ANANG_G00012030</name>
</gene>
<evidence type="ECO:0008006" key="5">
    <source>
        <dbReference type="Google" id="ProtNLM"/>
    </source>
</evidence>
<dbReference type="PANTHER" id="PTHR15665:SF1">
    <property type="entry name" value="PROTEIN ASTEROID HOMOLOG 1"/>
    <property type="match status" value="1"/>
</dbReference>
<feature type="compositionally biased region" description="Polar residues" evidence="2">
    <location>
        <begin position="643"/>
        <end position="669"/>
    </location>
</feature>
<dbReference type="SUPFAM" id="SSF88723">
    <property type="entry name" value="PIN domain-like"/>
    <property type="match status" value="1"/>
</dbReference>
<protein>
    <recommendedName>
        <fullName evidence="5">Asteroid domain-containing protein</fullName>
    </recommendedName>
</protein>
<comment type="similarity">
    <text evidence="1">Belongs to the asteroid family.</text>
</comment>
<dbReference type="Proteomes" id="UP001044222">
    <property type="component" value="Unassembled WGS sequence"/>
</dbReference>
<dbReference type="InterPro" id="IPR026832">
    <property type="entry name" value="Asteroid"/>
</dbReference>
<proteinExistence type="inferred from homology"/>
<dbReference type="EMBL" id="JAFIRN010000001">
    <property type="protein sequence ID" value="KAG5856827.1"/>
    <property type="molecule type" value="Genomic_DNA"/>
</dbReference>
<dbReference type="Gene3D" id="3.40.50.1010">
    <property type="entry name" value="5'-nuclease"/>
    <property type="match status" value="1"/>
</dbReference>
<comment type="caution">
    <text evidence="3">The sequence shown here is derived from an EMBL/GenBank/DDBJ whole genome shotgun (WGS) entry which is preliminary data.</text>
</comment>
<dbReference type="AlphaFoldDB" id="A0A9D3SBB7"/>
<name>A0A9D3SBB7_ANGAN</name>
<evidence type="ECO:0000313" key="3">
    <source>
        <dbReference type="EMBL" id="KAG5856827.1"/>
    </source>
</evidence>
<evidence type="ECO:0000313" key="4">
    <source>
        <dbReference type="Proteomes" id="UP001044222"/>
    </source>
</evidence>
<evidence type="ECO:0000256" key="1">
    <source>
        <dbReference type="ARBA" id="ARBA00007398"/>
    </source>
</evidence>
<reference evidence="3" key="1">
    <citation type="submission" date="2021-01" db="EMBL/GenBank/DDBJ databases">
        <title>A chromosome-scale assembly of European eel, Anguilla anguilla.</title>
        <authorList>
            <person name="Henkel C."/>
            <person name="Jong-Raadsen S.A."/>
            <person name="Dufour S."/>
            <person name="Weltzien F.-A."/>
            <person name="Palstra A.P."/>
            <person name="Pelster B."/>
            <person name="Spaink H.P."/>
            <person name="Van Den Thillart G.E."/>
            <person name="Jansen H."/>
            <person name="Zahm M."/>
            <person name="Klopp C."/>
            <person name="Cedric C."/>
            <person name="Louis A."/>
            <person name="Berthelot C."/>
            <person name="Parey E."/>
            <person name="Roest Crollius H."/>
            <person name="Montfort J."/>
            <person name="Robinson-Rechavi M."/>
            <person name="Bucao C."/>
            <person name="Bouchez O."/>
            <person name="Gislard M."/>
            <person name="Lluch J."/>
            <person name="Milhes M."/>
            <person name="Lampietro C."/>
            <person name="Lopez Roques C."/>
            <person name="Donnadieu C."/>
            <person name="Braasch I."/>
            <person name="Desvignes T."/>
            <person name="Postlethwait J."/>
            <person name="Bobe J."/>
            <person name="Guiguen Y."/>
            <person name="Dirks R."/>
        </authorList>
    </citation>
    <scope>NUCLEOTIDE SEQUENCE</scope>
    <source>
        <strain evidence="3">Tag_6206</strain>
        <tissue evidence="3">Liver</tissue>
    </source>
</reference>
<dbReference type="InterPro" id="IPR029060">
    <property type="entry name" value="PIN-like_dom_sf"/>
</dbReference>
<evidence type="ECO:0000256" key="2">
    <source>
        <dbReference type="SAM" id="MobiDB-lite"/>
    </source>
</evidence>
<sequence length="741" mass="85114">MWIQDFSKYMAESTDFFIDLHLRNTTLVIDGNSLYRRLYLVSRFDHQRGGEYDSFSHRIRTFFRALFLCNIRPFVVLDGSMDHTDKKFKILKQRAQTNITVAHALSTGSRGTILPVLGKTVFRQVLSEMQVPFVQCIAEASREIVSLANQWNCAVLTMDSIFYIFDLKGGCIPTNYFCWDNVKVCKKTSERYIDARLFSINRFCTHFNHMNKELLPLFATMVGYTAMASHDYTNLQHIMKTFFIQANFPEGPRKSKDRTHDCIDSLLHWLAQFTGPQAALKGVLEVLGGAHSRRYVHSLLSSGLKYYQLSASNLVPFFTEGAPQSNMPDGIRALPTWILLALAKGQLGFFILNVLVLRRVMLYSQVEDFQLPSCNTTSHPIRQVLYSLLLHGKQKQTDRKMSLVDARVNLCSAYCVQEFGRQGLFLKPSSVPAELIKTVLYLPLESLNKVWVQIRLEFLLETLKVKPSLLRLVPSHLHLPVCVTCFWLTHAEPRPDLQHLQALLLGFVFGELSRVKIQEGQTKWGRDLAAVWKRLNQLRVKRQRDKGPDPGVAHTFCQWQSCLRMSLLLNQLLCFPLPEPECAWLYRGTLVHQVVKEMKEGKAPEDLLQGPHLPGQLFRDLMGAVQSSVGAGFFTKKWRKTGQRQAQEQQQNHTESPQATQDTSNSSAQLECDDDRENEDNYDGDDHGDDCDDDDSNDDDQEEDQQCWEPASPVRVRFVTTCRTNRTRDRVRVRKPHRVMW</sequence>
<feature type="region of interest" description="Disordered" evidence="2">
    <location>
        <begin position="638"/>
        <end position="711"/>
    </location>
</feature>
<feature type="compositionally biased region" description="Acidic residues" evidence="2">
    <location>
        <begin position="671"/>
        <end position="706"/>
    </location>
</feature>
<accession>A0A9D3SBB7</accession>
<organism evidence="3 4">
    <name type="scientific">Anguilla anguilla</name>
    <name type="common">European freshwater eel</name>
    <name type="synonym">Muraena anguilla</name>
    <dbReference type="NCBI Taxonomy" id="7936"/>
    <lineage>
        <taxon>Eukaryota</taxon>
        <taxon>Metazoa</taxon>
        <taxon>Chordata</taxon>
        <taxon>Craniata</taxon>
        <taxon>Vertebrata</taxon>
        <taxon>Euteleostomi</taxon>
        <taxon>Actinopterygii</taxon>
        <taxon>Neopterygii</taxon>
        <taxon>Teleostei</taxon>
        <taxon>Anguilliformes</taxon>
        <taxon>Anguillidae</taxon>
        <taxon>Anguilla</taxon>
    </lineage>
</organism>
<dbReference type="PANTHER" id="PTHR15665">
    <property type="entry name" value="ASTEROID PROTEIN"/>
    <property type="match status" value="1"/>
</dbReference>
<keyword evidence="4" id="KW-1185">Reference proteome</keyword>